<dbReference type="EMBL" id="JABCSC020000004">
    <property type="protein sequence ID" value="NSL56409.1"/>
    <property type="molecule type" value="Genomic_DNA"/>
</dbReference>
<keyword evidence="3 5" id="KW-0808">Transferase</keyword>
<comment type="caution">
    <text evidence="7">The sequence shown here is derived from an EMBL/GenBank/DDBJ whole genome shotgun (WGS) entry which is preliminary data.</text>
</comment>
<evidence type="ECO:0000256" key="2">
    <source>
        <dbReference type="ARBA" id="ARBA00022603"/>
    </source>
</evidence>
<dbReference type="InterPro" id="IPR022642">
    <property type="entry name" value="CheR_C"/>
</dbReference>
<dbReference type="Pfam" id="PF01739">
    <property type="entry name" value="CheR"/>
    <property type="match status" value="1"/>
</dbReference>
<evidence type="ECO:0000256" key="4">
    <source>
        <dbReference type="ARBA" id="ARBA00022691"/>
    </source>
</evidence>
<name>A0ABX2INZ0_9RHOO</name>
<dbReference type="SMART" id="SM00138">
    <property type="entry name" value="MeTrc"/>
    <property type="match status" value="1"/>
</dbReference>
<evidence type="ECO:0000313" key="7">
    <source>
        <dbReference type="EMBL" id="NSL56409.1"/>
    </source>
</evidence>
<dbReference type="Proteomes" id="UP000778523">
    <property type="component" value="Unassembled WGS sequence"/>
</dbReference>
<dbReference type="InterPro" id="IPR000780">
    <property type="entry name" value="CheR_MeTrfase"/>
</dbReference>
<dbReference type="InterPro" id="IPR026024">
    <property type="entry name" value="Chemotaxis_MeTrfase_CheR"/>
</dbReference>
<dbReference type="PRINTS" id="PR00996">
    <property type="entry name" value="CHERMTFRASE"/>
</dbReference>
<dbReference type="PIRSF" id="PIRSF000410">
    <property type="entry name" value="CheR"/>
    <property type="match status" value="1"/>
</dbReference>
<comment type="catalytic activity">
    <reaction evidence="1 5">
        <text>L-glutamyl-[protein] + S-adenosyl-L-methionine = [protein]-L-glutamate 5-O-methyl ester + S-adenosyl-L-homocysteine</text>
        <dbReference type="Rhea" id="RHEA:24452"/>
        <dbReference type="Rhea" id="RHEA-COMP:10208"/>
        <dbReference type="Rhea" id="RHEA-COMP:10311"/>
        <dbReference type="ChEBI" id="CHEBI:29973"/>
        <dbReference type="ChEBI" id="CHEBI:57856"/>
        <dbReference type="ChEBI" id="CHEBI:59789"/>
        <dbReference type="ChEBI" id="CHEBI:82795"/>
        <dbReference type="EC" id="2.1.1.80"/>
    </reaction>
</comment>
<dbReference type="EC" id="2.1.1.80" evidence="5"/>
<dbReference type="PANTHER" id="PTHR24422:SF19">
    <property type="entry name" value="CHEMOTAXIS PROTEIN METHYLTRANSFERASE"/>
    <property type="match status" value="1"/>
</dbReference>
<dbReference type="CDD" id="cd02440">
    <property type="entry name" value="AdoMet_MTases"/>
    <property type="match status" value="1"/>
</dbReference>
<proteinExistence type="predicted"/>
<dbReference type="SUPFAM" id="SSF47757">
    <property type="entry name" value="Chemotaxis receptor methyltransferase CheR, N-terminal domain"/>
    <property type="match status" value="1"/>
</dbReference>
<dbReference type="RefSeq" id="WP_170022749.1">
    <property type="nucleotide sequence ID" value="NZ_JABCSC020000004.1"/>
</dbReference>
<dbReference type="InterPro" id="IPR022641">
    <property type="entry name" value="CheR_N"/>
</dbReference>
<dbReference type="PROSITE" id="PS50123">
    <property type="entry name" value="CHER"/>
    <property type="match status" value="1"/>
</dbReference>
<evidence type="ECO:0000256" key="5">
    <source>
        <dbReference type="PIRNR" id="PIRNR000410"/>
    </source>
</evidence>
<dbReference type="Pfam" id="PF03705">
    <property type="entry name" value="CheR_N"/>
    <property type="match status" value="1"/>
</dbReference>
<dbReference type="Gene3D" id="3.40.50.150">
    <property type="entry name" value="Vaccinia Virus protein VP39"/>
    <property type="match status" value="1"/>
</dbReference>
<dbReference type="InterPro" id="IPR029063">
    <property type="entry name" value="SAM-dependent_MTases_sf"/>
</dbReference>
<accession>A0ABX2INZ0</accession>
<keyword evidence="2 5" id="KW-0489">Methyltransferase</keyword>
<comment type="function">
    <text evidence="5">Methylation of the membrane-bound methyl-accepting chemotaxis proteins (MCP) to form gamma-glutamyl methyl ester residues in MCP.</text>
</comment>
<organism evidence="7 8">
    <name type="scientific">Uliginosibacterium aquaticum</name>
    <dbReference type="NCBI Taxonomy" id="2731212"/>
    <lineage>
        <taxon>Bacteria</taxon>
        <taxon>Pseudomonadati</taxon>
        <taxon>Pseudomonadota</taxon>
        <taxon>Betaproteobacteria</taxon>
        <taxon>Rhodocyclales</taxon>
        <taxon>Zoogloeaceae</taxon>
        <taxon>Uliginosibacterium</taxon>
    </lineage>
</organism>
<reference evidence="7 8" key="1">
    <citation type="submission" date="2020-06" db="EMBL/GenBank/DDBJ databases">
        <title>Draft genome of Uliginosibacterium sp. IMCC34675.</title>
        <authorList>
            <person name="Song J."/>
        </authorList>
    </citation>
    <scope>NUCLEOTIDE SEQUENCE [LARGE SCALE GENOMIC DNA]</scope>
    <source>
        <strain evidence="7 8">IMCC34675</strain>
    </source>
</reference>
<evidence type="ECO:0000256" key="1">
    <source>
        <dbReference type="ARBA" id="ARBA00001541"/>
    </source>
</evidence>
<evidence type="ECO:0000313" key="8">
    <source>
        <dbReference type="Proteomes" id="UP000778523"/>
    </source>
</evidence>
<dbReference type="InterPro" id="IPR050903">
    <property type="entry name" value="Bact_Chemotaxis_MeTrfase"/>
</dbReference>
<evidence type="ECO:0000256" key="3">
    <source>
        <dbReference type="ARBA" id="ARBA00022679"/>
    </source>
</evidence>
<gene>
    <name evidence="7" type="ORF">HJ583_015350</name>
</gene>
<keyword evidence="8" id="KW-1185">Reference proteome</keyword>
<dbReference type="InterPro" id="IPR036804">
    <property type="entry name" value="CheR_N_sf"/>
</dbReference>
<protein>
    <recommendedName>
        <fullName evidence="5">Chemotaxis protein methyltransferase</fullName>
        <ecNumber evidence="5">2.1.1.80</ecNumber>
    </recommendedName>
</protein>
<dbReference type="SUPFAM" id="SSF53335">
    <property type="entry name" value="S-adenosyl-L-methionine-dependent methyltransferases"/>
    <property type="match status" value="1"/>
</dbReference>
<feature type="domain" description="CheR-type methyltransferase" evidence="6">
    <location>
        <begin position="19"/>
        <end position="291"/>
    </location>
</feature>
<dbReference type="Gene3D" id="1.10.155.10">
    <property type="entry name" value="Chemotaxis receptor methyltransferase CheR, N-terminal domain"/>
    <property type="match status" value="1"/>
</dbReference>
<evidence type="ECO:0000259" key="6">
    <source>
        <dbReference type="PROSITE" id="PS50123"/>
    </source>
</evidence>
<dbReference type="PANTHER" id="PTHR24422">
    <property type="entry name" value="CHEMOTAXIS PROTEIN METHYLTRANSFERASE"/>
    <property type="match status" value="1"/>
</dbReference>
<sequence>MRAGMMSVKTAEKAVAPLLDEREFTFTEPDFQRVCALIYTRAGISLSASKQDLVYGRLARRLRALGMRSFTHYLDQLDEPQAPEWEHFTNALTTNLTAFFREKHHFEMLAEHLRQHAGHGPLRVWSAAASTGEEAYSIAITVAQNLHRASDEVKILATDIDTSVLDKGRAGIYPAERIDSLPAELCARYFQRGQGAHAGQVRVVERLRSMIAFKRLNLLAESWPMRHKFDVVFLRNVLIYFDKPTQAALIEHLSRYIKPGGLLFIGHSESPHVDRRVFESIGRTAYRVLGGSRHG</sequence>
<keyword evidence="4 5" id="KW-0949">S-adenosyl-L-methionine</keyword>